<feature type="region of interest" description="Disordered" evidence="1">
    <location>
        <begin position="38"/>
        <end position="60"/>
    </location>
</feature>
<gene>
    <name evidence="2" type="ORF">LVIROSA_LOCUS1680</name>
</gene>
<evidence type="ECO:0000313" key="3">
    <source>
        <dbReference type="Proteomes" id="UP001157418"/>
    </source>
</evidence>
<protein>
    <submittedName>
        <fullName evidence="2">Uncharacterized protein</fullName>
    </submittedName>
</protein>
<name>A0AAU9LJW8_9ASTR</name>
<evidence type="ECO:0000256" key="1">
    <source>
        <dbReference type="SAM" id="MobiDB-lite"/>
    </source>
</evidence>
<keyword evidence="3" id="KW-1185">Reference proteome</keyword>
<feature type="compositionally biased region" description="Acidic residues" evidence="1">
    <location>
        <begin position="73"/>
        <end position="82"/>
    </location>
</feature>
<dbReference type="EMBL" id="CAKMRJ010000001">
    <property type="protein sequence ID" value="CAH1413731.1"/>
    <property type="molecule type" value="Genomic_DNA"/>
</dbReference>
<comment type="caution">
    <text evidence="2">The sequence shown here is derived from an EMBL/GenBank/DDBJ whole genome shotgun (WGS) entry which is preliminary data.</text>
</comment>
<reference evidence="2 3" key="1">
    <citation type="submission" date="2022-01" db="EMBL/GenBank/DDBJ databases">
        <authorList>
            <person name="Xiong W."/>
            <person name="Schranz E."/>
        </authorList>
    </citation>
    <scope>NUCLEOTIDE SEQUENCE [LARGE SCALE GENOMIC DNA]</scope>
</reference>
<feature type="compositionally biased region" description="Polar residues" evidence="1">
    <location>
        <begin position="45"/>
        <end position="60"/>
    </location>
</feature>
<dbReference type="AlphaFoldDB" id="A0AAU9LJW8"/>
<accession>A0AAU9LJW8</accession>
<feature type="region of interest" description="Disordered" evidence="1">
    <location>
        <begin position="72"/>
        <end position="91"/>
    </location>
</feature>
<organism evidence="2 3">
    <name type="scientific">Lactuca virosa</name>
    <dbReference type="NCBI Taxonomy" id="75947"/>
    <lineage>
        <taxon>Eukaryota</taxon>
        <taxon>Viridiplantae</taxon>
        <taxon>Streptophyta</taxon>
        <taxon>Embryophyta</taxon>
        <taxon>Tracheophyta</taxon>
        <taxon>Spermatophyta</taxon>
        <taxon>Magnoliopsida</taxon>
        <taxon>eudicotyledons</taxon>
        <taxon>Gunneridae</taxon>
        <taxon>Pentapetalae</taxon>
        <taxon>asterids</taxon>
        <taxon>campanulids</taxon>
        <taxon>Asterales</taxon>
        <taxon>Asteraceae</taxon>
        <taxon>Cichorioideae</taxon>
        <taxon>Cichorieae</taxon>
        <taxon>Lactucinae</taxon>
        <taxon>Lactuca</taxon>
    </lineage>
</organism>
<proteinExistence type="predicted"/>
<dbReference type="Proteomes" id="UP001157418">
    <property type="component" value="Unassembled WGS sequence"/>
</dbReference>
<evidence type="ECO:0000313" key="2">
    <source>
        <dbReference type="EMBL" id="CAH1413731.1"/>
    </source>
</evidence>
<sequence length="91" mass="10609">MDDVYDLDSIDVELDDYFKRKPISRCKDEFLNILCEEDDGDDATNDPQAQGQNNAQTQIHNQQLDLEYVKCSDEEETDDDFEYSTHNPNVK</sequence>